<name>A0A8I0ACT7_9CLOT</name>
<evidence type="ECO:0000313" key="2">
    <source>
        <dbReference type="Proteomes" id="UP000662088"/>
    </source>
</evidence>
<dbReference type="EMBL" id="JACOOQ010000003">
    <property type="protein sequence ID" value="MBC5639365.1"/>
    <property type="molecule type" value="Genomic_DNA"/>
</dbReference>
<dbReference type="AlphaFoldDB" id="A0A8I0ACT7"/>
<evidence type="ECO:0000313" key="1">
    <source>
        <dbReference type="EMBL" id="MBC5639365.1"/>
    </source>
</evidence>
<reference evidence="1" key="1">
    <citation type="submission" date="2020-08" db="EMBL/GenBank/DDBJ databases">
        <title>Genome public.</title>
        <authorList>
            <person name="Liu C."/>
            <person name="Sun Q."/>
        </authorList>
    </citation>
    <scope>NUCLEOTIDE SEQUENCE</scope>
    <source>
        <strain evidence="1">NSJ-42</strain>
    </source>
</reference>
<proteinExistence type="predicted"/>
<protein>
    <submittedName>
        <fullName evidence="1">Uncharacterized protein</fullName>
    </submittedName>
</protein>
<keyword evidence="2" id="KW-1185">Reference proteome</keyword>
<accession>A0A8I0ACT7</accession>
<comment type="caution">
    <text evidence="1">The sequence shown here is derived from an EMBL/GenBank/DDBJ whole genome shotgun (WGS) entry which is preliminary data.</text>
</comment>
<dbReference type="RefSeq" id="WP_186834660.1">
    <property type="nucleotide sequence ID" value="NZ_JACOOQ010000003.1"/>
</dbReference>
<sequence length="166" mass="19766">MDFLSFKENNMDNFKNYICKFENNQLLSSFLLNIDSNTISYIKNSMTISLKNISYFSHDKAALLLLFKFADNDRLLYGKWFNYSLNTHKEHLEMMLFQKEIPIILIDSVTKNKFTFYVTNDFKIGIKDHIKNTHFIKMNELDFNLYINSLEKNIKSLSKLWDNIDA</sequence>
<gene>
    <name evidence="1" type="ORF">H8R92_02760</name>
</gene>
<organism evidence="1 2">
    <name type="scientific">Clostridium lentum</name>
    <dbReference type="NCBI Taxonomy" id="2763037"/>
    <lineage>
        <taxon>Bacteria</taxon>
        <taxon>Bacillati</taxon>
        <taxon>Bacillota</taxon>
        <taxon>Clostridia</taxon>
        <taxon>Eubacteriales</taxon>
        <taxon>Clostridiaceae</taxon>
        <taxon>Clostridium</taxon>
    </lineage>
</organism>
<dbReference type="Proteomes" id="UP000662088">
    <property type="component" value="Unassembled WGS sequence"/>
</dbReference>